<keyword evidence="2" id="KW-1185">Reference proteome</keyword>
<dbReference type="Proteomes" id="UP000306196">
    <property type="component" value="Unassembled WGS sequence"/>
</dbReference>
<comment type="caution">
    <text evidence="1">The sequence shown here is derived from an EMBL/GenBank/DDBJ whole genome shotgun (WGS) entry which is preliminary data.</text>
</comment>
<accession>A0A5R8KBT5</accession>
<evidence type="ECO:0000313" key="2">
    <source>
        <dbReference type="Proteomes" id="UP000306196"/>
    </source>
</evidence>
<dbReference type="InterPro" id="IPR041601">
    <property type="entry name" value="FRP"/>
</dbReference>
<protein>
    <submittedName>
        <fullName evidence="1">Uncharacterized protein</fullName>
    </submittedName>
</protein>
<dbReference type="InterPro" id="IPR053747">
    <property type="entry name" value="Fluoresc_Recovery_Reg"/>
</dbReference>
<dbReference type="Pfam" id="PF18032">
    <property type="entry name" value="FRP"/>
    <property type="match status" value="1"/>
</dbReference>
<dbReference type="EMBL" id="VAUV01000016">
    <property type="protein sequence ID" value="TLD69029.1"/>
    <property type="molecule type" value="Genomic_DNA"/>
</dbReference>
<sequence length="104" mass="12489">MSIPWSPAEKKAARIIFDRALSKATEEFLDRHRSHKIATLDQLWAYELKIRAWRRDLQTIFQYSYNCLEITFATCLRRGWLRKEDLENFRPERVEQILCIGTSK</sequence>
<organism evidence="1 2">
    <name type="scientific">Phragmitibacter flavus</name>
    <dbReference type="NCBI Taxonomy" id="2576071"/>
    <lineage>
        <taxon>Bacteria</taxon>
        <taxon>Pseudomonadati</taxon>
        <taxon>Verrucomicrobiota</taxon>
        <taxon>Verrucomicrobiia</taxon>
        <taxon>Verrucomicrobiales</taxon>
        <taxon>Verrucomicrobiaceae</taxon>
        <taxon>Phragmitibacter</taxon>
    </lineage>
</organism>
<name>A0A5R8KBT5_9BACT</name>
<dbReference type="Gene3D" id="6.10.140.1840">
    <property type="match status" value="1"/>
</dbReference>
<dbReference type="GO" id="GO:0042651">
    <property type="term" value="C:thylakoid membrane"/>
    <property type="evidence" value="ECO:0007669"/>
    <property type="project" value="InterPro"/>
</dbReference>
<dbReference type="RefSeq" id="WP_138087950.1">
    <property type="nucleotide sequence ID" value="NZ_VAUV01000016.1"/>
</dbReference>
<dbReference type="OrthoDB" id="8239247at2"/>
<reference evidence="1 2" key="1">
    <citation type="submission" date="2019-05" db="EMBL/GenBank/DDBJ databases">
        <title>Verrucobacter flavum gen. nov., sp. nov. a new member of the family Verrucomicrobiaceae.</title>
        <authorList>
            <person name="Szuroczki S."/>
            <person name="Abbaszade G."/>
            <person name="Szabo A."/>
            <person name="Felfoldi T."/>
            <person name="Schumann P."/>
            <person name="Boka K."/>
            <person name="Keki Z."/>
            <person name="Toumi M."/>
            <person name="Toth E."/>
        </authorList>
    </citation>
    <scope>NUCLEOTIDE SEQUENCE [LARGE SCALE GENOMIC DNA]</scope>
    <source>
        <strain evidence="1 2">MG-N-17</strain>
    </source>
</reference>
<proteinExistence type="predicted"/>
<evidence type="ECO:0000313" key="1">
    <source>
        <dbReference type="EMBL" id="TLD69029.1"/>
    </source>
</evidence>
<dbReference type="AlphaFoldDB" id="A0A5R8KBT5"/>
<gene>
    <name evidence="1" type="ORF">FEM03_19360</name>
</gene>